<feature type="transmembrane region" description="Helical" evidence="1">
    <location>
        <begin position="241"/>
        <end position="265"/>
    </location>
</feature>
<dbReference type="Pfam" id="PF13439">
    <property type="entry name" value="Glyco_transf_4"/>
    <property type="match status" value="1"/>
</dbReference>
<evidence type="ECO:0000313" key="5">
    <source>
        <dbReference type="Proteomes" id="UP001442364"/>
    </source>
</evidence>
<comment type="caution">
    <text evidence="4">The sequence shown here is derived from an EMBL/GenBank/DDBJ whole genome shotgun (WGS) entry which is preliminary data.</text>
</comment>
<dbReference type="Pfam" id="PF00534">
    <property type="entry name" value="Glycos_transf_1"/>
    <property type="match status" value="1"/>
</dbReference>
<dbReference type="NCBIfam" id="TIGR04370">
    <property type="entry name" value="glyco_rpt_poly"/>
    <property type="match status" value="1"/>
</dbReference>
<protein>
    <submittedName>
        <fullName evidence="4">Oligosaccharide repeat unit polymerase</fullName>
    </submittedName>
</protein>
<organism evidence="4 5">
    <name type="scientific">[Lactobacillus] rogosae</name>
    <dbReference type="NCBI Taxonomy" id="706562"/>
    <lineage>
        <taxon>Bacteria</taxon>
        <taxon>Bacillati</taxon>
        <taxon>Bacillota</taxon>
        <taxon>Clostridia</taxon>
        <taxon>Lachnospirales</taxon>
        <taxon>Lachnospiraceae</taxon>
        <taxon>Lachnospira</taxon>
    </lineage>
</organism>
<feature type="transmembrane region" description="Helical" evidence="1">
    <location>
        <begin position="209"/>
        <end position="229"/>
    </location>
</feature>
<feature type="domain" description="Glycosyltransferase subfamily 4-like N-terminal" evidence="3">
    <location>
        <begin position="471"/>
        <end position="625"/>
    </location>
</feature>
<evidence type="ECO:0000259" key="2">
    <source>
        <dbReference type="Pfam" id="PF00534"/>
    </source>
</evidence>
<accession>A0ABV1BTQ9</accession>
<evidence type="ECO:0000313" key="4">
    <source>
        <dbReference type="EMBL" id="MEQ2378890.1"/>
    </source>
</evidence>
<dbReference type="InterPro" id="IPR050194">
    <property type="entry name" value="Glycosyltransferase_grp1"/>
</dbReference>
<feature type="transmembrane region" description="Helical" evidence="1">
    <location>
        <begin position="58"/>
        <end position="75"/>
    </location>
</feature>
<proteinExistence type="predicted"/>
<name>A0ABV1BTQ9_9FIRM</name>
<feature type="transmembrane region" description="Helical" evidence="1">
    <location>
        <begin position="358"/>
        <end position="380"/>
    </location>
</feature>
<keyword evidence="5" id="KW-1185">Reference proteome</keyword>
<sequence length="821" mass="94424">MIYILVLFFLIMTILTYKLFKGEIANPAFIYCFMYFISSFCTMCNVKEWNIHLANKTFLILFIGTIEFVAVVWLVEKLFRSKCTVEHKNEEFAAINKYIMALLIVYSIVVIALTIYNVLKIADAFGTYNSFTQAQALFKAHTSYSNDASLPHYLSLMFKLLELSSYYCIIAYVKYVVYSDRKEKKRIIVTKLYYLIPCLLYIIKELICSSRISILSMCVGAVTIAIILWSQKKNWKSRIAFKNIGIIVAVGVVGMVLFYLSASLIGRSNDKNLFKYVTTYAGGSIECLNHYVIFPIEGEKSDIVGNETFYTLLQSLDKYKITHTNIAEKQTAHLSFRYYYDSMIGNVYTAYRRWHHDFGWIGIIVLNGIMAAVFAVGYYIHKYKPNMKFNELITVVYMYLAYCVYMHCIDSYFYTTVFQITFITNFVIFTILYFILYKSKLAVIEKPAIEEKCTDGKINVLMILPGLNVCGGMESFIMNYYRNIDKDKFQFDFLVHNIGDNSYADEVKSLGGNIYKMPPFGLKTLKQIKNEYIRIIKSKKYHIVHCNMANAAFIYLKYAEKYGVPVRILHSHQNKAADQLSHAIRNIPLIFWGKDYANCNVACSNQAGDYLFGKNNYGLISNCIDYDNYAFDINVRQQARQELRLGEAFVIGNTGRLCPQKNQSFLLDIFKEYIKLNPDTKLLIVGEGEDEEKLKSKADEYGISEKVIFTGARADINRLLQAMDIFVFPSLYEGLGISVLEAQASGLYSLCSLGVPKTAQISELFERMDLKQDASIWSKEIDTIHMKQTDRNNVVLDNKYDVKKCSSELSELYVSEIKTCI</sequence>
<dbReference type="RefSeq" id="WP_022501508.1">
    <property type="nucleotide sequence ID" value="NZ_JBBMER010000002.1"/>
</dbReference>
<gene>
    <name evidence="4" type="ORF">WMO14_03185</name>
</gene>
<evidence type="ECO:0000259" key="3">
    <source>
        <dbReference type="Pfam" id="PF13439"/>
    </source>
</evidence>
<dbReference type="InterPro" id="IPR001296">
    <property type="entry name" value="Glyco_trans_1"/>
</dbReference>
<keyword evidence="1" id="KW-0472">Membrane</keyword>
<keyword evidence="1" id="KW-0812">Transmembrane</keyword>
<feature type="transmembrane region" description="Helical" evidence="1">
    <location>
        <begin position="420"/>
        <end position="437"/>
    </location>
</feature>
<dbReference type="Proteomes" id="UP001442364">
    <property type="component" value="Unassembled WGS sequence"/>
</dbReference>
<dbReference type="PANTHER" id="PTHR45947">
    <property type="entry name" value="SULFOQUINOVOSYL TRANSFERASE SQD2"/>
    <property type="match status" value="1"/>
</dbReference>
<feature type="domain" description="Glycosyl transferase family 1" evidence="2">
    <location>
        <begin position="638"/>
        <end position="752"/>
    </location>
</feature>
<reference evidence="4 5" key="1">
    <citation type="submission" date="2024-03" db="EMBL/GenBank/DDBJ databases">
        <title>Human intestinal bacterial collection.</title>
        <authorList>
            <person name="Pauvert C."/>
            <person name="Hitch T.C.A."/>
            <person name="Clavel T."/>
        </authorList>
    </citation>
    <scope>NUCLEOTIDE SEQUENCE [LARGE SCALE GENOMIC DNA]</scope>
    <source>
        <strain evidence="4 5">CLA-AA-H255</strain>
    </source>
</reference>
<dbReference type="Gene3D" id="3.40.50.2000">
    <property type="entry name" value="Glycogen Phosphorylase B"/>
    <property type="match status" value="2"/>
</dbReference>
<dbReference type="EMBL" id="JBBMER010000002">
    <property type="protein sequence ID" value="MEQ2378890.1"/>
    <property type="molecule type" value="Genomic_DNA"/>
</dbReference>
<dbReference type="InterPro" id="IPR028098">
    <property type="entry name" value="Glyco_trans_4-like_N"/>
</dbReference>
<dbReference type="PANTHER" id="PTHR45947:SF3">
    <property type="entry name" value="SULFOQUINOVOSYL TRANSFERASE SQD2"/>
    <property type="match status" value="1"/>
</dbReference>
<keyword evidence="1" id="KW-1133">Transmembrane helix</keyword>
<evidence type="ECO:0000256" key="1">
    <source>
        <dbReference type="SAM" id="Phobius"/>
    </source>
</evidence>
<dbReference type="SUPFAM" id="SSF53756">
    <property type="entry name" value="UDP-Glycosyltransferase/glycogen phosphorylase"/>
    <property type="match status" value="1"/>
</dbReference>
<feature type="transmembrane region" description="Helical" evidence="1">
    <location>
        <begin position="458"/>
        <end position="481"/>
    </location>
</feature>
<feature type="transmembrane region" description="Helical" evidence="1">
    <location>
        <begin position="95"/>
        <end position="119"/>
    </location>
</feature>
<feature type="transmembrane region" description="Helical" evidence="1">
    <location>
        <begin position="28"/>
        <end position="46"/>
    </location>
</feature>